<dbReference type="GeneID" id="119745464"/>
<keyword evidence="2" id="KW-1185">Reference proteome</keyword>
<name>A0A914BQI4_PATMI</name>
<proteinExistence type="predicted"/>
<dbReference type="RefSeq" id="XP_038077752.1">
    <property type="nucleotide sequence ID" value="XM_038221824.1"/>
</dbReference>
<evidence type="ECO:0000313" key="2">
    <source>
        <dbReference type="Proteomes" id="UP000887568"/>
    </source>
</evidence>
<organism evidence="1 2">
    <name type="scientific">Patiria miniata</name>
    <name type="common">Bat star</name>
    <name type="synonym">Asterina miniata</name>
    <dbReference type="NCBI Taxonomy" id="46514"/>
    <lineage>
        <taxon>Eukaryota</taxon>
        <taxon>Metazoa</taxon>
        <taxon>Echinodermata</taxon>
        <taxon>Eleutherozoa</taxon>
        <taxon>Asterozoa</taxon>
        <taxon>Asteroidea</taxon>
        <taxon>Valvatacea</taxon>
        <taxon>Valvatida</taxon>
        <taxon>Asterinidae</taxon>
        <taxon>Patiria</taxon>
    </lineage>
</organism>
<accession>A0A914BQI4</accession>
<evidence type="ECO:0000313" key="1">
    <source>
        <dbReference type="EnsemblMetazoa" id="XP_038077752.1"/>
    </source>
</evidence>
<reference evidence="1" key="1">
    <citation type="submission" date="2022-11" db="UniProtKB">
        <authorList>
            <consortium name="EnsemblMetazoa"/>
        </authorList>
    </citation>
    <scope>IDENTIFICATION</scope>
</reference>
<sequence>MGAVVNDLQKNMQGYFQPHASFRLTWQDMIMSVAWISQNEVLHVPGSPDGRWMCLEFRRKRRLVCGGGDARTGIFRASGEDVLPNSQRLSRTWLLLYSWRMHCGHVEAWINSFK</sequence>
<dbReference type="AlphaFoldDB" id="A0A914BQI4"/>
<dbReference type="Proteomes" id="UP000887568">
    <property type="component" value="Unplaced"/>
</dbReference>
<dbReference type="EnsemblMetazoa" id="XM_038221824.1">
    <property type="protein sequence ID" value="XP_038077752.1"/>
    <property type="gene ID" value="LOC119745464"/>
</dbReference>
<protein>
    <submittedName>
        <fullName evidence="1">Uncharacterized protein</fullName>
    </submittedName>
</protein>